<evidence type="ECO:0000313" key="1">
    <source>
        <dbReference type="EMBL" id="GHH71568.1"/>
    </source>
</evidence>
<evidence type="ECO:0000313" key="2">
    <source>
        <dbReference type="Proteomes" id="UP000627369"/>
    </source>
</evidence>
<comment type="caution">
    <text evidence="1">The sequence shown here is derived from an EMBL/GenBank/DDBJ whole genome shotgun (WGS) entry which is preliminary data.</text>
</comment>
<accession>A0A919FT49</accession>
<reference evidence="1" key="1">
    <citation type="journal article" date="2014" name="Int. J. Syst. Evol. Microbiol.">
        <title>Complete genome sequence of Corynebacterium casei LMG S-19264T (=DSM 44701T), isolated from a smear-ripened cheese.</title>
        <authorList>
            <consortium name="US DOE Joint Genome Institute (JGI-PGF)"/>
            <person name="Walter F."/>
            <person name="Albersmeier A."/>
            <person name="Kalinowski J."/>
            <person name="Ruckert C."/>
        </authorList>
    </citation>
    <scope>NUCLEOTIDE SEQUENCE</scope>
    <source>
        <strain evidence="1">CGMCC 4.7398</strain>
    </source>
</reference>
<dbReference type="EMBL" id="BNAS01000002">
    <property type="protein sequence ID" value="GHH71568.1"/>
    <property type="molecule type" value="Genomic_DNA"/>
</dbReference>
<keyword evidence="2" id="KW-1185">Reference proteome</keyword>
<dbReference type="RefSeq" id="WP_189669098.1">
    <property type="nucleotide sequence ID" value="NZ_BNAS01000002.1"/>
</dbReference>
<dbReference type="AlphaFoldDB" id="A0A919FT49"/>
<name>A0A919FT49_9MICO</name>
<gene>
    <name evidence="1" type="ORF">GCM10017772_20210</name>
</gene>
<protein>
    <submittedName>
        <fullName evidence="1">Uncharacterized protein</fullName>
    </submittedName>
</protein>
<organism evidence="1 2">
    <name type="scientific">Promicromonospora soli</name>
    <dbReference type="NCBI Taxonomy" id="2035533"/>
    <lineage>
        <taxon>Bacteria</taxon>
        <taxon>Bacillati</taxon>
        <taxon>Actinomycetota</taxon>
        <taxon>Actinomycetes</taxon>
        <taxon>Micrococcales</taxon>
        <taxon>Promicromonosporaceae</taxon>
        <taxon>Promicromonospora</taxon>
    </lineage>
</organism>
<sequence length="98" mass="10894">MKPPELVLPEDFGEYAWEVEAKGWFQCPVRAGGQTANVTFYDPARLAQDVSADHASRVPFTVTRLVVIERVTADLMREALGLLPEEFFADPTSNQPDA</sequence>
<reference evidence="1" key="2">
    <citation type="submission" date="2020-09" db="EMBL/GenBank/DDBJ databases">
        <authorList>
            <person name="Sun Q."/>
            <person name="Zhou Y."/>
        </authorList>
    </citation>
    <scope>NUCLEOTIDE SEQUENCE</scope>
    <source>
        <strain evidence="1">CGMCC 4.7398</strain>
    </source>
</reference>
<dbReference type="Proteomes" id="UP000627369">
    <property type="component" value="Unassembled WGS sequence"/>
</dbReference>
<proteinExistence type="predicted"/>